<dbReference type="AlphaFoldDB" id="N8ZR50"/>
<reference evidence="2 3" key="1">
    <citation type="submission" date="2013-02" db="EMBL/GenBank/DDBJ databases">
        <title>The Genome Sequence of Acinetobacter gerneri CIP 107464.</title>
        <authorList>
            <consortium name="The Broad Institute Genome Sequencing Platform"/>
            <consortium name="The Broad Institute Genome Sequencing Center for Infectious Disease"/>
            <person name="Cerqueira G."/>
            <person name="Feldgarden M."/>
            <person name="Courvalin P."/>
            <person name="Perichon B."/>
            <person name="Grillot-Courvalin C."/>
            <person name="Clermont D."/>
            <person name="Rocha E."/>
            <person name="Yoon E.-J."/>
            <person name="Nemec A."/>
            <person name="Walker B."/>
            <person name="Young S.K."/>
            <person name="Zeng Q."/>
            <person name="Gargeya S."/>
            <person name="Fitzgerald M."/>
            <person name="Haas B."/>
            <person name="Abouelleil A."/>
            <person name="Alvarado L."/>
            <person name="Arachchi H.M."/>
            <person name="Berlin A.M."/>
            <person name="Chapman S.B."/>
            <person name="Dewar J."/>
            <person name="Goldberg J."/>
            <person name="Griggs A."/>
            <person name="Gujja S."/>
            <person name="Hansen M."/>
            <person name="Howarth C."/>
            <person name="Imamovic A."/>
            <person name="Larimer J."/>
            <person name="McCowan C."/>
            <person name="Murphy C."/>
            <person name="Neiman D."/>
            <person name="Pearson M."/>
            <person name="Priest M."/>
            <person name="Roberts A."/>
            <person name="Saif S."/>
            <person name="Shea T."/>
            <person name="Sisk P."/>
            <person name="Sykes S."/>
            <person name="Wortman J."/>
            <person name="Nusbaum C."/>
            <person name="Birren B."/>
        </authorList>
    </citation>
    <scope>NUCLEOTIDE SEQUENCE [LARGE SCALE GENOMIC DNA]</scope>
    <source>
        <strain evidence="2 3">CIP 107464</strain>
    </source>
</reference>
<dbReference type="EMBL" id="APPN01000061">
    <property type="protein sequence ID" value="ENV33970.1"/>
    <property type="molecule type" value="Genomic_DNA"/>
</dbReference>
<protein>
    <recommendedName>
        <fullName evidence="4">TonB C-terminal domain-containing protein</fullName>
    </recommendedName>
</protein>
<evidence type="ECO:0008006" key="4">
    <source>
        <dbReference type="Google" id="ProtNLM"/>
    </source>
</evidence>
<dbReference type="PATRIC" id="fig|1120926.3.peg.1593"/>
<keyword evidence="1" id="KW-0732">Signal</keyword>
<name>N8ZR50_9GAMM</name>
<comment type="caution">
    <text evidence="2">The sequence shown here is derived from an EMBL/GenBank/DDBJ whole genome shotgun (WGS) entry which is preliminary data.</text>
</comment>
<feature type="chain" id="PRO_5004138202" description="TonB C-terminal domain-containing protein" evidence="1">
    <location>
        <begin position="27"/>
        <end position="151"/>
    </location>
</feature>
<evidence type="ECO:0000313" key="3">
    <source>
        <dbReference type="Proteomes" id="UP000013117"/>
    </source>
</evidence>
<dbReference type="eggNOG" id="ENOG50303IK">
    <property type="taxonomic scope" value="Bacteria"/>
</dbReference>
<dbReference type="HOGENOM" id="CLU_1727389_0_0_6"/>
<sequence length="151" mass="16980">MLDTMNFFAKTITVALCLIWMSTVQAEEMDSITDLMQTLKTKTPEIKEAEPVKQQEIIKNYKKEYVLDWLVKPKIDVSATDMKTYKNPVKIKMTVLGSAGLVIKSDILKSSGSKSFDAKVIQALASAKIQPIQYADQTVIYELVHEFSVAN</sequence>
<dbReference type="Pfam" id="PF13103">
    <property type="entry name" value="TonB_2"/>
    <property type="match status" value="1"/>
</dbReference>
<gene>
    <name evidence="2" type="ORF">F960_01659</name>
</gene>
<keyword evidence="3" id="KW-1185">Reference proteome</keyword>
<evidence type="ECO:0000313" key="2">
    <source>
        <dbReference type="EMBL" id="ENV33970.1"/>
    </source>
</evidence>
<feature type="signal peptide" evidence="1">
    <location>
        <begin position="1"/>
        <end position="26"/>
    </location>
</feature>
<accession>N8ZR50</accession>
<dbReference type="Proteomes" id="UP000013117">
    <property type="component" value="Unassembled WGS sequence"/>
</dbReference>
<evidence type="ECO:0000256" key="1">
    <source>
        <dbReference type="SAM" id="SignalP"/>
    </source>
</evidence>
<dbReference type="SUPFAM" id="SSF74653">
    <property type="entry name" value="TolA/TonB C-terminal domain"/>
    <property type="match status" value="1"/>
</dbReference>
<proteinExistence type="predicted"/>
<organism evidence="2 3">
    <name type="scientific">Acinetobacter gerneri DSM 14967 = CIP 107464 = MTCC 9824</name>
    <dbReference type="NCBI Taxonomy" id="1120926"/>
    <lineage>
        <taxon>Bacteria</taxon>
        <taxon>Pseudomonadati</taxon>
        <taxon>Pseudomonadota</taxon>
        <taxon>Gammaproteobacteria</taxon>
        <taxon>Moraxellales</taxon>
        <taxon>Moraxellaceae</taxon>
        <taxon>Acinetobacter</taxon>
    </lineage>
</organism>